<gene>
    <name evidence="7" type="ORF">KZ820_20365</name>
</gene>
<accession>A0ABS7BU98</accession>
<evidence type="ECO:0000256" key="4">
    <source>
        <dbReference type="ARBA" id="ARBA00023136"/>
    </source>
</evidence>
<proteinExistence type="predicted"/>
<dbReference type="Gene3D" id="1.20.1250.20">
    <property type="entry name" value="MFS general substrate transporter like domains"/>
    <property type="match status" value="2"/>
</dbReference>
<dbReference type="InterPro" id="IPR020846">
    <property type="entry name" value="MFS_dom"/>
</dbReference>
<dbReference type="PROSITE" id="PS50850">
    <property type="entry name" value="MFS"/>
    <property type="match status" value="1"/>
</dbReference>
<dbReference type="SUPFAM" id="SSF103473">
    <property type="entry name" value="MFS general substrate transporter"/>
    <property type="match status" value="1"/>
</dbReference>
<feature type="transmembrane region" description="Helical" evidence="5">
    <location>
        <begin position="172"/>
        <end position="190"/>
    </location>
</feature>
<feature type="transmembrane region" description="Helical" evidence="5">
    <location>
        <begin position="260"/>
        <end position="282"/>
    </location>
</feature>
<dbReference type="PANTHER" id="PTHR11662:SF285">
    <property type="entry name" value="HEXURONATE TRANSPORTER"/>
    <property type="match status" value="1"/>
</dbReference>
<dbReference type="EMBL" id="JAHXZN010000014">
    <property type="protein sequence ID" value="MBW6533105.1"/>
    <property type="molecule type" value="Genomic_DNA"/>
</dbReference>
<feature type="transmembrane region" description="Helical" evidence="5">
    <location>
        <begin position="146"/>
        <end position="166"/>
    </location>
</feature>
<keyword evidence="2 5" id="KW-0812">Transmembrane</keyword>
<evidence type="ECO:0000313" key="7">
    <source>
        <dbReference type="EMBL" id="MBW6533105.1"/>
    </source>
</evidence>
<feature type="transmembrane region" description="Helical" evidence="5">
    <location>
        <begin position="318"/>
        <end position="339"/>
    </location>
</feature>
<evidence type="ECO:0000259" key="6">
    <source>
        <dbReference type="PROSITE" id="PS50850"/>
    </source>
</evidence>
<dbReference type="Proteomes" id="UP000759103">
    <property type="component" value="Unassembled WGS sequence"/>
</dbReference>
<keyword evidence="8" id="KW-1185">Reference proteome</keyword>
<feature type="transmembrane region" description="Helical" evidence="5">
    <location>
        <begin position="351"/>
        <end position="377"/>
    </location>
</feature>
<comment type="subcellular location">
    <subcellularLocation>
        <location evidence="1">Membrane</location>
        <topology evidence="1">Multi-pass membrane protein</topology>
    </subcellularLocation>
</comment>
<evidence type="ECO:0000256" key="5">
    <source>
        <dbReference type="SAM" id="Phobius"/>
    </source>
</evidence>
<dbReference type="InterPro" id="IPR050382">
    <property type="entry name" value="MFS_Na/Anion_cotransporter"/>
</dbReference>
<reference evidence="7 8" key="1">
    <citation type="submission" date="2021-07" db="EMBL/GenBank/DDBJ databases">
        <title>Sphingomonas sp.</title>
        <authorList>
            <person name="Feng G."/>
            <person name="Li J."/>
            <person name="Pan M."/>
        </authorList>
    </citation>
    <scope>NUCLEOTIDE SEQUENCE [LARGE SCALE GENOMIC DNA]</scope>
    <source>
        <strain evidence="7 8">RRHST34</strain>
    </source>
</reference>
<feature type="domain" description="Major facilitator superfamily (MFS) profile" evidence="6">
    <location>
        <begin position="16"/>
        <end position="405"/>
    </location>
</feature>
<dbReference type="Pfam" id="PF07690">
    <property type="entry name" value="MFS_1"/>
    <property type="match status" value="1"/>
</dbReference>
<feature type="transmembrane region" description="Helical" evidence="5">
    <location>
        <begin position="294"/>
        <end position="312"/>
    </location>
</feature>
<dbReference type="RefSeq" id="WP_219750636.1">
    <property type="nucleotide sequence ID" value="NZ_JAHXZN010000014.1"/>
</dbReference>
<protein>
    <submittedName>
        <fullName evidence="7">MFS transporter</fullName>
    </submittedName>
</protein>
<organism evidence="7 8">
    <name type="scientific">Sphingomonas citri</name>
    <dbReference type="NCBI Taxonomy" id="2862499"/>
    <lineage>
        <taxon>Bacteria</taxon>
        <taxon>Pseudomonadati</taxon>
        <taxon>Pseudomonadota</taxon>
        <taxon>Alphaproteobacteria</taxon>
        <taxon>Sphingomonadales</taxon>
        <taxon>Sphingomonadaceae</taxon>
        <taxon>Sphingomonas</taxon>
    </lineage>
</organism>
<feature type="transmembrane region" description="Helical" evidence="5">
    <location>
        <begin position="220"/>
        <end position="240"/>
    </location>
</feature>
<name>A0ABS7BU98_9SPHN</name>
<evidence type="ECO:0000256" key="3">
    <source>
        <dbReference type="ARBA" id="ARBA00022989"/>
    </source>
</evidence>
<evidence type="ECO:0000256" key="1">
    <source>
        <dbReference type="ARBA" id="ARBA00004141"/>
    </source>
</evidence>
<keyword evidence="3 5" id="KW-1133">Transmembrane helix</keyword>
<dbReference type="PANTHER" id="PTHR11662">
    <property type="entry name" value="SOLUTE CARRIER FAMILY 17"/>
    <property type="match status" value="1"/>
</dbReference>
<sequence>MSRSLADLGSARRSLLFALVITAGVLNLVDRQIIAVLKPQIAADLSWSDDDYGTLAAWFQAGAAGGFLVTGWIADKLGVKWANPVGVAAWSVAALLHGWARTTIEFVLVRVTLGATEAMGTPTATKTVAAVLPPTWRSAGFGVSNAASSLGAILAPLAIPAAALLLGWRGTFAAAGVIGLGWALAWLVATRGLRLDSPAMALEPTAPADYGPILRERRTWAVAGAKLLSDATWWLLLFWLPDFFHRRFGLSGVELGVPLALAYGGAALGSLLGGGLATRLLALGYRAWTVRRGAMLAAALCVLPVPLALATASYPAAVALMALALAGHQAFSTNLFALIADIVPQQKVGRVTAFGSFSGNVGGVVISKVAGVVLAAGLGYLPLLLFAGMSYLLALGWIVLLLGTVLPTARLPSGA</sequence>
<evidence type="ECO:0000256" key="2">
    <source>
        <dbReference type="ARBA" id="ARBA00022692"/>
    </source>
</evidence>
<dbReference type="InterPro" id="IPR011701">
    <property type="entry name" value="MFS"/>
</dbReference>
<evidence type="ECO:0000313" key="8">
    <source>
        <dbReference type="Proteomes" id="UP000759103"/>
    </source>
</evidence>
<comment type="caution">
    <text evidence="7">The sequence shown here is derived from an EMBL/GenBank/DDBJ whole genome shotgun (WGS) entry which is preliminary data.</text>
</comment>
<keyword evidence="4 5" id="KW-0472">Membrane</keyword>
<dbReference type="InterPro" id="IPR036259">
    <property type="entry name" value="MFS_trans_sf"/>
</dbReference>
<feature type="transmembrane region" description="Helical" evidence="5">
    <location>
        <begin position="55"/>
        <end position="74"/>
    </location>
</feature>
<feature type="transmembrane region" description="Helical" evidence="5">
    <location>
        <begin position="383"/>
        <end position="406"/>
    </location>
</feature>